<feature type="domain" description="Gfo/Idh/MocA-like oxidoreductase N-terminal" evidence="1">
    <location>
        <begin position="2"/>
        <end position="118"/>
    </location>
</feature>
<dbReference type="Gene3D" id="3.30.360.10">
    <property type="entry name" value="Dihydrodipicolinate Reductase, domain 2"/>
    <property type="match status" value="1"/>
</dbReference>
<dbReference type="InterPro" id="IPR055170">
    <property type="entry name" value="GFO_IDH_MocA-like_dom"/>
</dbReference>
<evidence type="ECO:0000259" key="1">
    <source>
        <dbReference type="Pfam" id="PF01408"/>
    </source>
</evidence>
<accession>A0A9D1TPJ9</accession>
<dbReference type="InterPro" id="IPR036291">
    <property type="entry name" value="NAD(P)-bd_dom_sf"/>
</dbReference>
<evidence type="ECO:0000313" key="3">
    <source>
        <dbReference type="EMBL" id="HIV99510.1"/>
    </source>
</evidence>
<dbReference type="Proteomes" id="UP000823936">
    <property type="component" value="Unassembled WGS sequence"/>
</dbReference>
<dbReference type="SUPFAM" id="SSF55347">
    <property type="entry name" value="Glyceraldehyde-3-phosphate dehydrogenase-like, C-terminal domain"/>
    <property type="match status" value="1"/>
</dbReference>
<evidence type="ECO:0000313" key="4">
    <source>
        <dbReference type="Proteomes" id="UP000823936"/>
    </source>
</evidence>
<dbReference type="Pfam" id="PF01408">
    <property type="entry name" value="GFO_IDH_MocA"/>
    <property type="match status" value="1"/>
</dbReference>
<dbReference type="GO" id="GO:0000166">
    <property type="term" value="F:nucleotide binding"/>
    <property type="evidence" value="ECO:0007669"/>
    <property type="project" value="InterPro"/>
</dbReference>
<reference evidence="3" key="2">
    <citation type="submission" date="2021-04" db="EMBL/GenBank/DDBJ databases">
        <authorList>
            <person name="Gilroy R."/>
        </authorList>
    </citation>
    <scope>NUCLEOTIDE SEQUENCE</scope>
    <source>
        <strain evidence="3">Gambia11-129</strain>
    </source>
</reference>
<name>A0A9D1TPJ9_9SPIO</name>
<gene>
    <name evidence="3" type="ORF">IAB12_07030</name>
</gene>
<dbReference type="InterPro" id="IPR000683">
    <property type="entry name" value="Gfo/Idh/MocA-like_OxRdtase_N"/>
</dbReference>
<dbReference type="PANTHER" id="PTHR43377:SF1">
    <property type="entry name" value="BILIVERDIN REDUCTASE A"/>
    <property type="match status" value="1"/>
</dbReference>
<protein>
    <submittedName>
        <fullName evidence="3">Gfo/Idh/MocA family oxidoreductase</fullName>
    </submittedName>
</protein>
<proteinExistence type="predicted"/>
<dbReference type="Pfam" id="PF22725">
    <property type="entry name" value="GFO_IDH_MocA_C3"/>
    <property type="match status" value="1"/>
</dbReference>
<dbReference type="Gene3D" id="3.40.50.720">
    <property type="entry name" value="NAD(P)-binding Rossmann-like Domain"/>
    <property type="match status" value="1"/>
</dbReference>
<dbReference type="AlphaFoldDB" id="A0A9D1TPJ9"/>
<dbReference type="InterPro" id="IPR051450">
    <property type="entry name" value="Gfo/Idh/MocA_Oxidoreductases"/>
</dbReference>
<dbReference type="SUPFAM" id="SSF51735">
    <property type="entry name" value="NAD(P)-binding Rossmann-fold domains"/>
    <property type="match status" value="1"/>
</dbReference>
<reference evidence="3" key="1">
    <citation type="journal article" date="2021" name="PeerJ">
        <title>Extensive microbial diversity within the chicken gut microbiome revealed by metagenomics and culture.</title>
        <authorList>
            <person name="Gilroy R."/>
            <person name="Ravi A."/>
            <person name="Getino M."/>
            <person name="Pursley I."/>
            <person name="Horton D.L."/>
            <person name="Alikhan N.F."/>
            <person name="Baker D."/>
            <person name="Gharbi K."/>
            <person name="Hall N."/>
            <person name="Watson M."/>
            <person name="Adriaenssens E.M."/>
            <person name="Foster-Nyarko E."/>
            <person name="Jarju S."/>
            <person name="Secka A."/>
            <person name="Antonio M."/>
            <person name="Oren A."/>
            <person name="Chaudhuri R.R."/>
            <person name="La Ragione R."/>
            <person name="Hildebrand F."/>
            <person name="Pallen M.J."/>
        </authorList>
    </citation>
    <scope>NUCLEOTIDE SEQUENCE</scope>
    <source>
        <strain evidence="3">Gambia11-129</strain>
    </source>
</reference>
<evidence type="ECO:0000259" key="2">
    <source>
        <dbReference type="Pfam" id="PF22725"/>
    </source>
</evidence>
<organism evidence="3 4">
    <name type="scientific">Candidatus Ornithospirochaeta avicola</name>
    <dbReference type="NCBI Taxonomy" id="2840896"/>
    <lineage>
        <taxon>Bacteria</taxon>
        <taxon>Pseudomonadati</taxon>
        <taxon>Spirochaetota</taxon>
        <taxon>Spirochaetia</taxon>
        <taxon>Spirochaetales</taxon>
        <taxon>Spirochaetaceae</taxon>
        <taxon>Spirochaetaceae incertae sedis</taxon>
        <taxon>Candidatus Ornithospirochaeta</taxon>
    </lineage>
</organism>
<feature type="domain" description="GFO/IDH/MocA-like oxidoreductase" evidence="2">
    <location>
        <begin position="128"/>
        <end position="231"/>
    </location>
</feature>
<dbReference type="EMBL" id="DXHU01000023">
    <property type="protein sequence ID" value="HIV99510.1"/>
    <property type="molecule type" value="Genomic_DNA"/>
</dbReference>
<comment type="caution">
    <text evidence="3">The sequence shown here is derived from an EMBL/GenBank/DDBJ whole genome shotgun (WGS) entry which is preliminary data.</text>
</comment>
<sequence length="320" mass="36338">MIRTLLVGLGGMGKVHYCNTEALENVKIVAAVGLTECDKAYAAEKALRYYSSITEALEKEDVDVVDITTPTFLHYAHVKEALEKKKHVICEKPLALRKKDAEELYALAEENNLSLTVAQVLRFTKEYAVLKELVEKKTFGEALYLRFTRLSECPSWAKGGWLLDEKKSGLVPFDLHIHDLDMIVSLFGKPLAVREYKKRGRESSIDEYYSFSYSYPGNLQIDAEAAWLNASIPFEATWRAIFEKAMVINDGKNVIAYPQSGERIVYNIGYPVVLSTGINIPPTGWYYEELKSIYSSIRDKEMNIVDKKEILTVLEILENL</sequence>
<dbReference type="PANTHER" id="PTHR43377">
    <property type="entry name" value="BILIVERDIN REDUCTASE A"/>
    <property type="match status" value="1"/>
</dbReference>